<proteinExistence type="predicted"/>
<gene>
    <name evidence="1" type="ORF">QQF64_028049</name>
</gene>
<dbReference type="EMBL" id="JAYMGO010000006">
    <property type="protein sequence ID" value="KAL1272187.1"/>
    <property type="molecule type" value="Genomic_DNA"/>
</dbReference>
<name>A0ABR3N5U4_9TELE</name>
<evidence type="ECO:0008006" key="3">
    <source>
        <dbReference type="Google" id="ProtNLM"/>
    </source>
</evidence>
<evidence type="ECO:0000313" key="2">
    <source>
        <dbReference type="Proteomes" id="UP001558613"/>
    </source>
</evidence>
<sequence>MKAAALAAVCHFRAACRVAVSYFTIDRESGSDQSERSSRQPIHKSMLTLHPHAAALAFLHSRCCGRHPPLHTEQGQTQWRRLSRCY</sequence>
<protein>
    <recommendedName>
        <fullName evidence="3">Secreted protein</fullName>
    </recommendedName>
</protein>
<reference evidence="1 2" key="1">
    <citation type="submission" date="2023-09" db="EMBL/GenBank/DDBJ databases">
        <authorList>
            <person name="Wang M."/>
        </authorList>
    </citation>
    <scope>NUCLEOTIDE SEQUENCE [LARGE SCALE GENOMIC DNA]</scope>
    <source>
        <strain evidence="1">GT-2023</strain>
        <tissue evidence="1">Liver</tissue>
    </source>
</reference>
<organism evidence="1 2">
    <name type="scientific">Cirrhinus molitorella</name>
    <name type="common">mud carp</name>
    <dbReference type="NCBI Taxonomy" id="172907"/>
    <lineage>
        <taxon>Eukaryota</taxon>
        <taxon>Metazoa</taxon>
        <taxon>Chordata</taxon>
        <taxon>Craniata</taxon>
        <taxon>Vertebrata</taxon>
        <taxon>Euteleostomi</taxon>
        <taxon>Actinopterygii</taxon>
        <taxon>Neopterygii</taxon>
        <taxon>Teleostei</taxon>
        <taxon>Ostariophysi</taxon>
        <taxon>Cypriniformes</taxon>
        <taxon>Cyprinidae</taxon>
        <taxon>Labeoninae</taxon>
        <taxon>Labeonini</taxon>
        <taxon>Cirrhinus</taxon>
    </lineage>
</organism>
<keyword evidence="2" id="KW-1185">Reference proteome</keyword>
<accession>A0ABR3N5U4</accession>
<comment type="caution">
    <text evidence="1">The sequence shown here is derived from an EMBL/GenBank/DDBJ whole genome shotgun (WGS) entry which is preliminary data.</text>
</comment>
<dbReference type="Proteomes" id="UP001558613">
    <property type="component" value="Unassembled WGS sequence"/>
</dbReference>
<evidence type="ECO:0000313" key="1">
    <source>
        <dbReference type="EMBL" id="KAL1272187.1"/>
    </source>
</evidence>